<name>A0A4R6RHU7_9HYPH</name>
<dbReference type="RefSeq" id="WP_207620267.1">
    <property type="nucleotide sequence ID" value="NZ_BSPM01000004.1"/>
</dbReference>
<organism evidence="1 2">
    <name type="scientific">Oharaeibacter diazotrophicus</name>
    <dbReference type="NCBI Taxonomy" id="1920512"/>
    <lineage>
        <taxon>Bacteria</taxon>
        <taxon>Pseudomonadati</taxon>
        <taxon>Pseudomonadota</taxon>
        <taxon>Alphaproteobacteria</taxon>
        <taxon>Hyphomicrobiales</taxon>
        <taxon>Pleomorphomonadaceae</taxon>
        <taxon>Oharaeibacter</taxon>
    </lineage>
</organism>
<dbReference type="InterPro" id="IPR026391">
    <property type="entry name" value="Cas_GSU0052"/>
</dbReference>
<dbReference type="EMBL" id="SNXY01000007">
    <property type="protein sequence ID" value="TDP85417.1"/>
    <property type="molecule type" value="Genomic_DNA"/>
</dbReference>
<dbReference type="AlphaFoldDB" id="A0A4R6RHU7"/>
<evidence type="ECO:0000313" key="2">
    <source>
        <dbReference type="Proteomes" id="UP000294547"/>
    </source>
</evidence>
<dbReference type="NCBIfam" id="TIGR04106">
    <property type="entry name" value="cas8c_GSU0052"/>
    <property type="match status" value="1"/>
</dbReference>
<dbReference type="Proteomes" id="UP000294547">
    <property type="component" value="Unassembled WGS sequence"/>
</dbReference>
<gene>
    <name evidence="1" type="ORF">EDD54_2270</name>
</gene>
<protein>
    <submittedName>
        <fullName evidence="1">CRISPR-associated protein Csx14</fullName>
    </submittedName>
</protein>
<keyword evidence="2" id="KW-1185">Reference proteome</keyword>
<reference evidence="1 2" key="1">
    <citation type="submission" date="2019-03" db="EMBL/GenBank/DDBJ databases">
        <title>Genomic Encyclopedia of Type Strains, Phase IV (KMG-IV): sequencing the most valuable type-strain genomes for metagenomic binning, comparative biology and taxonomic classification.</title>
        <authorList>
            <person name="Goeker M."/>
        </authorList>
    </citation>
    <scope>NUCLEOTIDE SEQUENCE [LARGE SCALE GENOMIC DNA]</scope>
    <source>
        <strain evidence="1 2">DSM 102969</strain>
    </source>
</reference>
<proteinExistence type="predicted"/>
<comment type="caution">
    <text evidence="1">The sequence shown here is derived from an EMBL/GenBank/DDBJ whole genome shotgun (WGS) entry which is preliminary data.</text>
</comment>
<evidence type="ECO:0000313" key="1">
    <source>
        <dbReference type="EMBL" id="TDP85417.1"/>
    </source>
</evidence>
<accession>A0A4R6RHU7</accession>
<sequence>MARASIPVDLGNPGQVFACLGLMEAAEILLGGAEGGFDWSGADTRFHLSAAGERNPVAAVLEFLAEARAEADAPSGSDLAAKEAGVPTSEMPQGLFPCPLPNTPSALPCRLLSPDGTRAVPITHWVDRSVVGLDSVKFWAGMAGYSGTALVRDMLDQIRPLDGNRLAAAVADPFGTKDPLPVSAPQTSNLRLDYRGGNIPFDAGFAPNAHSGYVMTGFPLVEVLAAIGLENARPERPDPRDKLVYRYAAWGRSVPPSLARPLLGAADLGIPTRIFRMCLDWPGQENQARAITSVREEPVR</sequence>